<gene>
    <name evidence="1" type="ORF">Ciccas_010396</name>
</gene>
<reference evidence="1 2" key="1">
    <citation type="submission" date="2024-11" db="EMBL/GenBank/DDBJ databases">
        <title>Adaptive evolution of stress response genes in parasites aligns with host niche diversity.</title>
        <authorList>
            <person name="Hahn C."/>
            <person name="Resl P."/>
        </authorList>
    </citation>
    <scope>NUCLEOTIDE SEQUENCE [LARGE SCALE GENOMIC DNA]</scope>
    <source>
        <strain evidence="1">EGGRZ-B1_66</strain>
        <tissue evidence="1">Body</tissue>
    </source>
</reference>
<accession>A0ABD2PUK5</accession>
<name>A0ABD2PUK5_9PLAT</name>
<dbReference type="Pfam" id="PF21040">
    <property type="entry name" value="CEP104-like_TOG"/>
    <property type="match status" value="1"/>
</dbReference>
<evidence type="ECO:0000313" key="2">
    <source>
        <dbReference type="Proteomes" id="UP001626550"/>
    </source>
</evidence>
<dbReference type="AlphaFoldDB" id="A0ABD2PUK5"/>
<evidence type="ECO:0000313" key="1">
    <source>
        <dbReference type="EMBL" id="KAL3311029.1"/>
    </source>
</evidence>
<dbReference type="EMBL" id="JBJKFK010002487">
    <property type="protein sequence ID" value="KAL3311029.1"/>
    <property type="molecule type" value="Genomic_DNA"/>
</dbReference>
<keyword evidence="2" id="KW-1185">Reference proteome</keyword>
<proteinExistence type="predicted"/>
<organism evidence="1 2">
    <name type="scientific">Cichlidogyrus casuarinus</name>
    <dbReference type="NCBI Taxonomy" id="1844966"/>
    <lineage>
        <taxon>Eukaryota</taxon>
        <taxon>Metazoa</taxon>
        <taxon>Spiralia</taxon>
        <taxon>Lophotrochozoa</taxon>
        <taxon>Platyhelminthes</taxon>
        <taxon>Monogenea</taxon>
        <taxon>Monopisthocotylea</taxon>
        <taxon>Dactylogyridea</taxon>
        <taxon>Ancyrocephalidae</taxon>
        <taxon>Cichlidogyrus</taxon>
    </lineage>
</organism>
<comment type="caution">
    <text evidence="1">The sequence shown here is derived from an EMBL/GenBank/DDBJ whole genome shotgun (WGS) entry which is preliminary data.</text>
</comment>
<sequence>MIRSAVESEEARQRSQNETIPIDNELNKVWADLFGKKLVAFLWSENNGEREEGLAKAKEKTLQFLKPHLDVPSDDAKTYVKCLFNMVHHFLDDVSDRLFNTAIGCCRDVLNNLFCANLDERSQFQHSLYPIMRRLIRISGGNLLATVPNPVEELSFYDYDPLSSFRSAMAFKTLVQFSCGQEGEMRLGLYREPNPNRMDSISVMDRKMMAQFILRSETQKFHKTHLIGRLRLLDKIIGMELRYRGFEGPTVPPSCSQYLTVDIMLRSLVFASRHVYKPNSLERLGLAPEHHLSFSQFCKFSVQWVSLFSLHAIKK</sequence>
<dbReference type="Proteomes" id="UP001626550">
    <property type="component" value="Unassembled WGS sequence"/>
</dbReference>
<protein>
    <submittedName>
        <fullName evidence="1">Uncharacterized protein</fullName>
    </submittedName>
</protein>